<gene>
    <name evidence="6" type="ORF">NCTC13645_01871</name>
</gene>
<dbReference type="GO" id="GO:0016020">
    <property type="term" value="C:membrane"/>
    <property type="evidence" value="ECO:0007669"/>
    <property type="project" value="UniProtKB-SubCell"/>
</dbReference>
<keyword evidence="2 5" id="KW-0812">Transmembrane</keyword>
<evidence type="ECO:0000313" key="6">
    <source>
        <dbReference type="EMBL" id="SUP59611.1"/>
    </source>
</evidence>
<dbReference type="SUPFAM" id="SSF161098">
    <property type="entry name" value="MetI-like"/>
    <property type="match status" value="1"/>
</dbReference>
<comment type="subcellular location">
    <subcellularLocation>
        <location evidence="1">Membrane</location>
        <topology evidence="1">Multi-pass membrane protein</topology>
    </subcellularLocation>
</comment>
<dbReference type="Proteomes" id="UP000254621">
    <property type="component" value="Unassembled WGS sequence"/>
</dbReference>
<evidence type="ECO:0000256" key="1">
    <source>
        <dbReference type="ARBA" id="ARBA00004141"/>
    </source>
</evidence>
<reference evidence="6 7" key="1">
    <citation type="submission" date="2018-06" db="EMBL/GenBank/DDBJ databases">
        <authorList>
            <consortium name="Pathogen Informatics"/>
            <person name="Doyle S."/>
        </authorList>
    </citation>
    <scope>NUCLEOTIDE SEQUENCE [LARGE SCALE GENOMIC DNA]</scope>
    <source>
        <strain evidence="6 7">NCTC13645</strain>
    </source>
</reference>
<evidence type="ECO:0000313" key="7">
    <source>
        <dbReference type="Proteomes" id="UP000254621"/>
    </source>
</evidence>
<proteinExistence type="predicted"/>
<sequence>MFSNYVRVFTDTHMAQFLLHSLIVSGVVMIGQLVLSILAAYAFVFLDFKFKKTAFVIF</sequence>
<organism evidence="6 7">
    <name type="scientific">Weissella viridescens</name>
    <name type="common">Lactobacillus viridescens</name>
    <dbReference type="NCBI Taxonomy" id="1629"/>
    <lineage>
        <taxon>Bacteria</taxon>
        <taxon>Bacillati</taxon>
        <taxon>Bacillota</taxon>
        <taxon>Bacilli</taxon>
        <taxon>Lactobacillales</taxon>
        <taxon>Lactobacillaceae</taxon>
        <taxon>Weissella</taxon>
    </lineage>
</organism>
<accession>A0A380P307</accession>
<evidence type="ECO:0000256" key="2">
    <source>
        <dbReference type="ARBA" id="ARBA00022692"/>
    </source>
</evidence>
<dbReference type="EMBL" id="UHIV01000004">
    <property type="protein sequence ID" value="SUP59611.1"/>
    <property type="molecule type" value="Genomic_DNA"/>
</dbReference>
<dbReference type="Gene3D" id="1.10.3720.10">
    <property type="entry name" value="MetI-like"/>
    <property type="match status" value="1"/>
</dbReference>
<name>A0A380P307_WEIVI</name>
<dbReference type="InterPro" id="IPR035906">
    <property type="entry name" value="MetI-like_sf"/>
</dbReference>
<feature type="transmembrane region" description="Helical" evidence="5">
    <location>
        <begin position="20"/>
        <end position="46"/>
    </location>
</feature>
<keyword evidence="4 5" id="KW-0472">Membrane</keyword>
<evidence type="ECO:0000256" key="4">
    <source>
        <dbReference type="ARBA" id="ARBA00023136"/>
    </source>
</evidence>
<evidence type="ECO:0000256" key="5">
    <source>
        <dbReference type="SAM" id="Phobius"/>
    </source>
</evidence>
<dbReference type="AlphaFoldDB" id="A0A380P307"/>
<evidence type="ECO:0000256" key="3">
    <source>
        <dbReference type="ARBA" id="ARBA00022989"/>
    </source>
</evidence>
<keyword evidence="3 5" id="KW-1133">Transmembrane helix</keyword>
<protein>
    <submittedName>
        <fullName evidence="6">ABC-type maltose transport systems, permease component</fullName>
    </submittedName>
</protein>